<dbReference type="GO" id="GO:0004673">
    <property type="term" value="F:protein histidine kinase activity"/>
    <property type="evidence" value="ECO:0007669"/>
    <property type="project" value="UniProtKB-EC"/>
</dbReference>
<dbReference type="PANTHER" id="PTHR10283:SF82">
    <property type="entry name" value="SOLUTE CARRIER FAMILY 13 MEMBER 2"/>
    <property type="match status" value="1"/>
</dbReference>
<dbReference type="RefSeq" id="WP_182666335.1">
    <property type="nucleotide sequence ID" value="NZ_VKHS01000628.1"/>
</dbReference>
<dbReference type="EC" id="2.7.13.3" evidence="4"/>
<feature type="transmembrane region" description="Helical" evidence="18">
    <location>
        <begin position="362"/>
        <end position="385"/>
    </location>
</feature>
<evidence type="ECO:0000256" key="6">
    <source>
        <dbReference type="ARBA" id="ARBA00022475"/>
    </source>
</evidence>
<feature type="transmembrane region" description="Helical" evidence="18">
    <location>
        <begin position="82"/>
        <end position="102"/>
    </location>
</feature>
<evidence type="ECO:0000259" key="19">
    <source>
        <dbReference type="PROSITE" id="PS50109"/>
    </source>
</evidence>
<keyword evidence="12" id="KW-0067">ATP-binding</keyword>
<dbReference type="InterPro" id="IPR004358">
    <property type="entry name" value="Sig_transdc_His_kin-like_C"/>
</dbReference>
<feature type="transmembrane region" description="Helical" evidence="18">
    <location>
        <begin position="108"/>
        <end position="126"/>
    </location>
</feature>
<protein>
    <recommendedName>
        <fullName evidence="5">Sodium-dependent dicarboxylate transporter SdcS</fullName>
        <ecNumber evidence="4">2.7.13.3</ecNumber>
    </recommendedName>
    <alternativeName>
        <fullName evidence="16">Na(+)/dicarboxylate symporter</fullName>
    </alternativeName>
</protein>
<accession>A0A7W3T6D7</accession>
<dbReference type="GO" id="GO:0008514">
    <property type="term" value="F:organic anion transmembrane transporter activity"/>
    <property type="evidence" value="ECO:0007669"/>
    <property type="project" value="UniProtKB-ARBA"/>
</dbReference>
<dbReference type="SMART" id="SM00387">
    <property type="entry name" value="HATPase_c"/>
    <property type="match status" value="1"/>
</dbReference>
<evidence type="ECO:0000256" key="2">
    <source>
        <dbReference type="ARBA" id="ARBA00004651"/>
    </source>
</evidence>
<keyword evidence="15 18" id="KW-0472">Membrane</keyword>
<keyword evidence="9 18" id="KW-0812">Transmembrane</keyword>
<feature type="transmembrane region" description="Helical" evidence="18">
    <location>
        <begin position="237"/>
        <end position="258"/>
    </location>
</feature>
<comment type="subcellular location">
    <subcellularLocation>
        <location evidence="2">Cell membrane</location>
        <topology evidence="2">Multi-pass membrane protein</topology>
    </subcellularLocation>
</comment>
<evidence type="ECO:0000256" key="3">
    <source>
        <dbReference type="ARBA" id="ARBA00006772"/>
    </source>
</evidence>
<dbReference type="SUPFAM" id="SSF55785">
    <property type="entry name" value="PYP-like sensor domain (PAS domain)"/>
    <property type="match status" value="1"/>
</dbReference>
<name>A0A7W3T6D7_9ACTN</name>
<dbReference type="InterPro" id="IPR036890">
    <property type="entry name" value="HATPase_C_sf"/>
</dbReference>
<dbReference type="CDD" id="cd01115">
    <property type="entry name" value="SLC13_permease"/>
    <property type="match status" value="1"/>
</dbReference>
<feature type="transmembrane region" description="Helical" evidence="18">
    <location>
        <begin position="171"/>
        <end position="187"/>
    </location>
</feature>
<dbReference type="Pfam" id="PF00939">
    <property type="entry name" value="Na_sulph_symp"/>
    <property type="match status" value="1"/>
</dbReference>
<dbReference type="Pfam" id="PF02518">
    <property type="entry name" value="HATPase_c"/>
    <property type="match status" value="1"/>
</dbReference>
<feature type="transmembrane region" description="Helical" evidence="18">
    <location>
        <begin position="405"/>
        <end position="423"/>
    </location>
</feature>
<comment type="caution">
    <text evidence="20">The sequence shown here is derived from an EMBL/GenBank/DDBJ whole genome shotgun (WGS) entry which is preliminary data.</text>
</comment>
<feature type="compositionally biased region" description="Basic and acidic residues" evidence="17">
    <location>
        <begin position="11"/>
        <end position="25"/>
    </location>
</feature>
<evidence type="ECO:0000256" key="18">
    <source>
        <dbReference type="SAM" id="Phobius"/>
    </source>
</evidence>
<evidence type="ECO:0000256" key="12">
    <source>
        <dbReference type="ARBA" id="ARBA00022840"/>
    </source>
</evidence>
<evidence type="ECO:0000256" key="9">
    <source>
        <dbReference type="ARBA" id="ARBA00022692"/>
    </source>
</evidence>
<gene>
    <name evidence="20" type="ORF">FOE67_20335</name>
</gene>
<keyword evidence="13 18" id="KW-1133">Transmembrane helix</keyword>
<evidence type="ECO:0000313" key="20">
    <source>
        <dbReference type="EMBL" id="MBB0231780.1"/>
    </source>
</evidence>
<proteinExistence type="inferred from homology"/>
<dbReference type="InterPro" id="IPR029151">
    <property type="entry name" value="Sensor-like_sf"/>
</dbReference>
<keyword evidence="10" id="KW-0547">Nucleotide-binding</keyword>
<evidence type="ECO:0000256" key="16">
    <source>
        <dbReference type="ARBA" id="ARBA00031174"/>
    </source>
</evidence>
<keyword evidence="8" id="KW-0808">Transferase</keyword>
<evidence type="ECO:0000256" key="1">
    <source>
        <dbReference type="ARBA" id="ARBA00000085"/>
    </source>
</evidence>
<dbReference type="InterPro" id="IPR035965">
    <property type="entry name" value="PAS-like_dom_sf"/>
</dbReference>
<comment type="catalytic activity">
    <reaction evidence="1">
        <text>ATP + protein L-histidine = ADP + protein N-phospho-L-histidine.</text>
        <dbReference type="EC" id="2.7.13.3"/>
    </reaction>
</comment>
<keyword evidence="21" id="KW-1185">Reference proteome</keyword>
<feature type="transmembrane region" description="Helical" evidence="18">
    <location>
        <begin position="699"/>
        <end position="720"/>
    </location>
</feature>
<evidence type="ECO:0000256" key="4">
    <source>
        <dbReference type="ARBA" id="ARBA00012438"/>
    </source>
</evidence>
<evidence type="ECO:0000313" key="21">
    <source>
        <dbReference type="Proteomes" id="UP000530234"/>
    </source>
</evidence>
<dbReference type="GO" id="GO:0005886">
    <property type="term" value="C:plasma membrane"/>
    <property type="evidence" value="ECO:0007669"/>
    <property type="project" value="UniProtKB-SubCell"/>
</dbReference>
<dbReference type="Pfam" id="PF17203">
    <property type="entry name" value="sCache_3_2"/>
    <property type="match status" value="1"/>
</dbReference>
<dbReference type="GO" id="GO:0000160">
    <property type="term" value="P:phosphorelay signal transduction system"/>
    <property type="evidence" value="ECO:0007669"/>
    <property type="project" value="UniProtKB-KW"/>
</dbReference>
<dbReference type="InterPro" id="IPR005467">
    <property type="entry name" value="His_kinase_dom"/>
</dbReference>
<dbReference type="GO" id="GO:1905039">
    <property type="term" value="P:carboxylic acid transmembrane transport"/>
    <property type="evidence" value="ECO:0007669"/>
    <property type="project" value="UniProtKB-ARBA"/>
</dbReference>
<dbReference type="InterPro" id="IPR033463">
    <property type="entry name" value="sCache_3"/>
</dbReference>
<keyword evidence="14" id="KW-0902">Two-component regulatory system</keyword>
<dbReference type="Gene3D" id="3.30.450.20">
    <property type="entry name" value="PAS domain"/>
    <property type="match status" value="2"/>
</dbReference>
<feature type="transmembrane region" description="Helical" evidence="18">
    <location>
        <begin position="334"/>
        <end position="350"/>
    </location>
</feature>
<evidence type="ECO:0000256" key="17">
    <source>
        <dbReference type="SAM" id="MobiDB-lite"/>
    </source>
</evidence>
<organism evidence="20 21">
    <name type="scientific">Streptomyces calidiresistens</name>
    <dbReference type="NCBI Taxonomy" id="1485586"/>
    <lineage>
        <taxon>Bacteria</taxon>
        <taxon>Bacillati</taxon>
        <taxon>Actinomycetota</taxon>
        <taxon>Actinomycetes</taxon>
        <taxon>Kitasatosporales</taxon>
        <taxon>Streptomycetaceae</taxon>
        <taxon>Streptomyces</taxon>
    </lineage>
</organism>
<feature type="transmembrane region" description="Helical" evidence="18">
    <location>
        <begin position="438"/>
        <end position="459"/>
    </location>
</feature>
<sequence>MATTETPTAEARARHDAGPRPGATEEHLPHRRIWLGRILGPILAVAAYHLIPADPDLSTAARTSLALVVLVAVWWMTEALPLAATSLVPIVALPLLGIFPVAEAAAPYANPIVFLFLGGFVIALAMQKWNLHRRIALLTMRAIGTRPKQLMFGVMAATWFLSMWVSNTATALMMLPIGTSVLALVMARRTADGDPATDGPGDAGAAVVGKAGATGTTATAPVSPNTVADRDVRNFSVCMMLGIAYAATIGGLATLIGSPPNLIMSGIMEESYGISIGFADWMMLGVPLSAIFLVIAWLFLTRVAYPTGLSDVMGGREVIQRELDDLGPMSRGEWTVLTVFACTALLWVFREPLTEWGALTSVLPFMAHLDDTVIAIAAVVALFLIPVDARRGVQTMDWRTVQNGVPWGVLLLFGGGLALAKAVQETGLATWIGTKMDGLGALPVILLIAAVCLIILLLTELTSNTATASTFLPVLAAVAVGIAVDPLLLAVPAAMAATCSFMLPVGTPPNAIVFGSGHVTMAQMVRAGLWLNLIGVVLITVMTLLLAGGTTLIALEVRRDSRSDAEQQALTLAVGLSRLPEVRTALKGPDPSAELRPTARAVREATGTDFIVFMTPEGIRYTHPDPTRIGGRFLGTIEPARRGEVVTEQYEGTLGTSVRAVVPIHDDPDGDGEADGEVIGLLSVGILQDRIGSELRRRLAPVVWLAGGAMLIGAAGSWAVSRRLDRQTLGLGAAEITRLYEHHDAVLRAVREGLLIIAPDGRLVLANHPARRLLGLPAGAEGQPVAALPVRAPLDELLAAGESVTDRLCVYGDRVLVVNAEPIEKDGRRLGTVITLRDHTELEELAGELDSARGFADALRAQAHESANRLHTVITMVELGQTERAVEFATVEVAAAQQLADRMTASVTEPALAALLLGKAAQAAEKGVELVITEDTAVDADLTDPGHGIAPRDLVTLVGNLVDNAIDAALAAPPPRRVTVTAALREGTRPPGGEELLVRVADTGAGVDGDRVEEMFRRGWSTKRTDAAHGRGLGLALVRQVIDRYGGSVEVTRGDAA</sequence>
<dbReference type="GO" id="GO:0005524">
    <property type="term" value="F:ATP binding"/>
    <property type="evidence" value="ECO:0007669"/>
    <property type="project" value="UniProtKB-KW"/>
</dbReference>
<evidence type="ECO:0000256" key="8">
    <source>
        <dbReference type="ARBA" id="ARBA00022679"/>
    </source>
</evidence>
<evidence type="ECO:0000256" key="14">
    <source>
        <dbReference type="ARBA" id="ARBA00023012"/>
    </source>
</evidence>
<reference evidence="21" key="1">
    <citation type="submission" date="2019-10" db="EMBL/GenBank/DDBJ databases">
        <title>Streptomyces sp. nov., a novel actinobacterium isolated from alkaline environment.</title>
        <authorList>
            <person name="Golinska P."/>
        </authorList>
    </citation>
    <scope>NUCLEOTIDE SEQUENCE [LARGE SCALE GENOMIC DNA]</scope>
    <source>
        <strain evidence="21">DSM 42108</strain>
    </source>
</reference>
<evidence type="ECO:0000256" key="5">
    <source>
        <dbReference type="ARBA" id="ARBA00020150"/>
    </source>
</evidence>
<evidence type="ECO:0000256" key="7">
    <source>
        <dbReference type="ARBA" id="ARBA00022553"/>
    </source>
</evidence>
<evidence type="ECO:0000256" key="13">
    <source>
        <dbReference type="ARBA" id="ARBA00022989"/>
    </source>
</evidence>
<dbReference type="InterPro" id="IPR003594">
    <property type="entry name" value="HATPase_dom"/>
</dbReference>
<dbReference type="PRINTS" id="PR00344">
    <property type="entry name" value="BCTRLSENSOR"/>
</dbReference>
<comment type="similarity">
    <text evidence="3">Belongs to the SLC13A/DASS transporter (TC 2.A.47) family. NADC subfamily.</text>
</comment>
<dbReference type="AlphaFoldDB" id="A0A7W3T6D7"/>
<dbReference type="SUPFAM" id="SSF55874">
    <property type="entry name" value="ATPase domain of HSP90 chaperone/DNA topoisomerase II/histidine kinase"/>
    <property type="match status" value="1"/>
</dbReference>
<feature type="transmembrane region" description="Helical" evidence="18">
    <location>
        <begin position="471"/>
        <end position="495"/>
    </location>
</feature>
<feature type="transmembrane region" description="Helical" evidence="18">
    <location>
        <begin position="529"/>
        <end position="555"/>
    </location>
</feature>
<dbReference type="PANTHER" id="PTHR10283">
    <property type="entry name" value="SOLUTE CARRIER FAMILY 13 MEMBER"/>
    <property type="match status" value="1"/>
</dbReference>
<feature type="region of interest" description="Disordered" evidence="17">
    <location>
        <begin position="1"/>
        <end position="25"/>
    </location>
</feature>
<evidence type="ECO:0000256" key="10">
    <source>
        <dbReference type="ARBA" id="ARBA00022741"/>
    </source>
</evidence>
<feature type="transmembrane region" description="Helical" evidence="18">
    <location>
        <begin position="278"/>
        <end position="300"/>
    </location>
</feature>
<dbReference type="InterPro" id="IPR001898">
    <property type="entry name" value="SLC13A/DASS"/>
</dbReference>
<keyword evidence="6" id="KW-1003">Cell membrane</keyword>
<keyword evidence="7" id="KW-0597">Phosphoprotein</keyword>
<evidence type="ECO:0000256" key="11">
    <source>
        <dbReference type="ARBA" id="ARBA00022777"/>
    </source>
</evidence>
<feature type="transmembrane region" description="Helical" evidence="18">
    <location>
        <begin position="34"/>
        <end position="51"/>
    </location>
</feature>
<feature type="domain" description="Histidine kinase" evidence="19">
    <location>
        <begin position="954"/>
        <end position="1057"/>
    </location>
</feature>
<dbReference type="NCBIfam" id="TIGR00785">
    <property type="entry name" value="dass"/>
    <property type="match status" value="1"/>
</dbReference>
<evidence type="ECO:0000256" key="15">
    <source>
        <dbReference type="ARBA" id="ARBA00023136"/>
    </source>
</evidence>
<dbReference type="SUPFAM" id="SSF103190">
    <property type="entry name" value="Sensory domain-like"/>
    <property type="match status" value="1"/>
</dbReference>
<keyword evidence="11" id="KW-0418">Kinase</keyword>
<dbReference type="Proteomes" id="UP000530234">
    <property type="component" value="Unassembled WGS sequence"/>
</dbReference>
<dbReference type="Gene3D" id="3.30.565.10">
    <property type="entry name" value="Histidine kinase-like ATPase, C-terminal domain"/>
    <property type="match status" value="1"/>
</dbReference>
<feature type="non-terminal residue" evidence="20">
    <location>
        <position position="1057"/>
    </location>
</feature>
<dbReference type="EMBL" id="VKHS01000628">
    <property type="protein sequence ID" value="MBB0231780.1"/>
    <property type="molecule type" value="Genomic_DNA"/>
</dbReference>
<feature type="compositionally biased region" description="Low complexity" evidence="17">
    <location>
        <begin position="1"/>
        <end position="10"/>
    </location>
</feature>
<dbReference type="PROSITE" id="PS50109">
    <property type="entry name" value="HIS_KIN"/>
    <property type="match status" value="1"/>
</dbReference>